<reference evidence="2" key="1">
    <citation type="journal article" date="2019" name="Int. J. Syst. Evol. Microbiol.">
        <title>The Global Catalogue of Microorganisms (GCM) 10K type strain sequencing project: providing services to taxonomists for standard genome sequencing and annotation.</title>
        <authorList>
            <consortium name="The Broad Institute Genomics Platform"/>
            <consortium name="The Broad Institute Genome Sequencing Center for Infectious Disease"/>
            <person name="Wu L."/>
            <person name="Ma J."/>
        </authorList>
    </citation>
    <scope>NUCLEOTIDE SEQUENCE [LARGE SCALE GENOMIC DNA]</scope>
    <source>
        <strain evidence="2">CGMCC 1.8859</strain>
    </source>
</reference>
<organism evidence="1 2">
    <name type="scientific">Silvimonas iriomotensis</name>
    <dbReference type="NCBI Taxonomy" id="449662"/>
    <lineage>
        <taxon>Bacteria</taxon>
        <taxon>Pseudomonadati</taxon>
        <taxon>Pseudomonadota</taxon>
        <taxon>Betaproteobacteria</taxon>
        <taxon>Neisseriales</taxon>
        <taxon>Chitinibacteraceae</taxon>
        <taxon>Silvimonas</taxon>
    </lineage>
</organism>
<dbReference type="RefSeq" id="WP_188705199.1">
    <property type="nucleotide sequence ID" value="NZ_BMLX01000004.1"/>
</dbReference>
<evidence type="ECO:0000313" key="2">
    <source>
        <dbReference type="Proteomes" id="UP000637267"/>
    </source>
</evidence>
<comment type="caution">
    <text evidence="1">The sequence shown here is derived from an EMBL/GenBank/DDBJ whole genome shotgun (WGS) entry which is preliminary data.</text>
</comment>
<proteinExistence type="predicted"/>
<dbReference type="Proteomes" id="UP000637267">
    <property type="component" value="Unassembled WGS sequence"/>
</dbReference>
<sequence>MAIKVPIPPALAAVAGGRELLSTKEAAPQVNRTTHTLYKWSLNENGPIKPVRILGRLGWRVTDLAALLNGEVPE</sequence>
<accession>A0ABQ2PCR6</accession>
<evidence type="ECO:0008006" key="3">
    <source>
        <dbReference type="Google" id="ProtNLM"/>
    </source>
</evidence>
<protein>
    <recommendedName>
        <fullName evidence="3">DNA-binding protein</fullName>
    </recommendedName>
</protein>
<keyword evidence="2" id="KW-1185">Reference proteome</keyword>
<dbReference type="EMBL" id="BMLX01000004">
    <property type="protein sequence ID" value="GGP23026.1"/>
    <property type="molecule type" value="Genomic_DNA"/>
</dbReference>
<gene>
    <name evidence="1" type="ORF">GCM10010970_30260</name>
</gene>
<name>A0ABQ2PCR6_9NEIS</name>
<evidence type="ECO:0000313" key="1">
    <source>
        <dbReference type="EMBL" id="GGP23026.1"/>
    </source>
</evidence>